<dbReference type="InterPro" id="IPR002347">
    <property type="entry name" value="SDR_fam"/>
</dbReference>
<proteinExistence type="inferred from homology"/>
<keyword evidence="5" id="KW-1185">Reference proteome</keyword>
<accession>A0A9X3N1I3</accession>
<gene>
    <name evidence="4" type="ORF">OM076_41240</name>
</gene>
<dbReference type="AlphaFoldDB" id="A0A9X3N1I3"/>
<dbReference type="EMBL" id="JAPDOD010000075">
    <property type="protein sequence ID" value="MDA0166759.1"/>
    <property type="molecule type" value="Genomic_DNA"/>
</dbReference>
<dbReference type="PANTHER" id="PTHR43313:SF1">
    <property type="entry name" value="3BETA-HYDROXYSTEROID DEHYDROGENASE DHS-16"/>
    <property type="match status" value="1"/>
</dbReference>
<dbReference type="InterPro" id="IPR036291">
    <property type="entry name" value="NAD(P)-bd_dom_sf"/>
</dbReference>
<dbReference type="GO" id="GO:0008202">
    <property type="term" value="P:steroid metabolic process"/>
    <property type="evidence" value="ECO:0007669"/>
    <property type="project" value="TreeGrafter"/>
</dbReference>
<dbReference type="SUPFAM" id="SSF51735">
    <property type="entry name" value="NAD(P)-binding Rossmann-fold domains"/>
    <property type="match status" value="1"/>
</dbReference>
<dbReference type="InterPro" id="IPR057326">
    <property type="entry name" value="KR_dom"/>
</dbReference>
<comment type="similarity">
    <text evidence="1 2">Belongs to the short-chain dehydrogenases/reductases (SDR) family.</text>
</comment>
<dbReference type="PANTHER" id="PTHR43313">
    <property type="entry name" value="SHORT-CHAIN DEHYDROGENASE/REDUCTASE FAMILY 9C"/>
    <property type="match status" value="1"/>
</dbReference>
<dbReference type="PROSITE" id="PS00061">
    <property type="entry name" value="ADH_SHORT"/>
    <property type="match status" value="1"/>
</dbReference>
<dbReference type="RefSeq" id="WP_270046012.1">
    <property type="nucleotide sequence ID" value="NZ_JAPDOD010000075.1"/>
</dbReference>
<comment type="caution">
    <text evidence="4">The sequence shown here is derived from an EMBL/GenBank/DDBJ whole genome shotgun (WGS) entry which is preliminary data.</text>
</comment>
<name>A0A9X3N1I3_9ACTN</name>
<dbReference type="SMART" id="SM00822">
    <property type="entry name" value="PKS_KR"/>
    <property type="match status" value="1"/>
</dbReference>
<organism evidence="4 5">
    <name type="scientific">Solirubrobacter ginsenosidimutans</name>
    <dbReference type="NCBI Taxonomy" id="490573"/>
    <lineage>
        <taxon>Bacteria</taxon>
        <taxon>Bacillati</taxon>
        <taxon>Actinomycetota</taxon>
        <taxon>Thermoleophilia</taxon>
        <taxon>Solirubrobacterales</taxon>
        <taxon>Solirubrobacteraceae</taxon>
        <taxon>Solirubrobacter</taxon>
    </lineage>
</organism>
<dbReference type="GO" id="GO:0016491">
    <property type="term" value="F:oxidoreductase activity"/>
    <property type="evidence" value="ECO:0007669"/>
    <property type="project" value="TreeGrafter"/>
</dbReference>
<evidence type="ECO:0000256" key="1">
    <source>
        <dbReference type="ARBA" id="ARBA00006484"/>
    </source>
</evidence>
<dbReference type="Proteomes" id="UP001149140">
    <property type="component" value="Unassembled WGS sequence"/>
</dbReference>
<dbReference type="Pfam" id="PF00106">
    <property type="entry name" value="adh_short"/>
    <property type="match status" value="1"/>
</dbReference>
<dbReference type="PRINTS" id="PR00080">
    <property type="entry name" value="SDRFAMILY"/>
</dbReference>
<evidence type="ECO:0000259" key="3">
    <source>
        <dbReference type="SMART" id="SM00822"/>
    </source>
</evidence>
<reference evidence="4" key="1">
    <citation type="submission" date="2022-10" db="EMBL/GenBank/DDBJ databases">
        <title>The WGS of Solirubrobacter ginsenosidimutans DSM 21036.</title>
        <authorList>
            <person name="Jiang Z."/>
        </authorList>
    </citation>
    <scope>NUCLEOTIDE SEQUENCE</scope>
    <source>
        <strain evidence="4">DSM 21036</strain>
    </source>
</reference>
<dbReference type="Gene3D" id="3.40.50.720">
    <property type="entry name" value="NAD(P)-binding Rossmann-like Domain"/>
    <property type="match status" value="1"/>
</dbReference>
<evidence type="ECO:0000256" key="2">
    <source>
        <dbReference type="RuleBase" id="RU000363"/>
    </source>
</evidence>
<dbReference type="InterPro" id="IPR020904">
    <property type="entry name" value="Sc_DH/Rdtase_CS"/>
</dbReference>
<protein>
    <submittedName>
        <fullName evidence="4">SDR family NAD(P)-dependent oxidoreductase</fullName>
    </submittedName>
</protein>
<evidence type="ECO:0000313" key="5">
    <source>
        <dbReference type="Proteomes" id="UP001149140"/>
    </source>
</evidence>
<feature type="domain" description="Ketoreductase" evidence="3">
    <location>
        <begin position="5"/>
        <end position="173"/>
    </location>
</feature>
<dbReference type="PRINTS" id="PR00081">
    <property type="entry name" value="GDHRDH"/>
</dbReference>
<evidence type="ECO:0000313" key="4">
    <source>
        <dbReference type="EMBL" id="MDA0166759.1"/>
    </source>
</evidence>
<sequence>MLDGRTVLVTGASSGIGRTTALHLAQLGANVLAGVRTPEAGEALGPTVTPVRLDVTRAPDVAALAQYRLDGLVNNAGIAVTAPLEFLPVEELRRQLEINVIAQLAVTQACMPALRATQGRIVNVSSIAGRVALPLYGPYAASKFALEALSDALRREQQEVGVILVEPGSIATPIWDRSLAAADALYAAMPPIAHERYDALVAKLRGMAEKQGEEGEPPEAVARVIATALSTARPRTRYVVGNRARVQAALARALSGRAMDKLLARAIKT</sequence>